<keyword evidence="6 7" id="KW-0472">Membrane</keyword>
<dbReference type="PROSITE" id="PS50928">
    <property type="entry name" value="ABC_TM1"/>
    <property type="match status" value="1"/>
</dbReference>
<dbReference type="InterPro" id="IPR000515">
    <property type="entry name" value="MetI-like"/>
</dbReference>
<dbReference type="Gene3D" id="1.10.3720.10">
    <property type="entry name" value="MetI-like"/>
    <property type="match status" value="1"/>
</dbReference>
<comment type="caution">
    <text evidence="9">The sequence shown here is derived from an EMBL/GenBank/DDBJ whole genome shotgun (WGS) entry which is preliminary data.</text>
</comment>
<evidence type="ECO:0000256" key="6">
    <source>
        <dbReference type="ARBA" id="ARBA00023136"/>
    </source>
</evidence>
<keyword evidence="4 7" id="KW-0812">Transmembrane</keyword>
<comment type="subcellular location">
    <subcellularLocation>
        <location evidence="1 7">Cell membrane</location>
        <topology evidence="1 7">Multi-pass membrane protein</topology>
    </subcellularLocation>
</comment>
<organism evidence="9 10">
    <name type="scientific">Actinokineospora auranticolor</name>
    <dbReference type="NCBI Taxonomy" id="155976"/>
    <lineage>
        <taxon>Bacteria</taxon>
        <taxon>Bacillati</taxon>
        <taxon>Actinomycetota</taxon>
        <taxon>Actinomycetes</taxon>
        <taxon>Pseudonocardiales</taxon>
        <taxon>Pseudonocardiaceae</taxon>
        <taxon>Actinokineospora</taxon>
    </lineage>
</organism>
<feature type="transmembrane region" description="Helical" evidence="7">
    <location>
        <begin position="113"/>
        <end position="134"/>
    </location>
</feature>
<evidence type="ECO:0000259" key="8">
    <source>
        <dbReference type="PROSITE" id="PS50928"/>
    </source>
</evidence>
<evidence type="ECO:0000313" key="10">
    <source>
        <dbReference type="Proteomes" id="UP000239203"/>
    </source>
</evidence>
<dbReference type="CDD" id="cd06261">
    <property type="entry name" value="TM_PBP2"/>
    <property type="match status" value="1"/>
</dbReference>
<dbReference type="GO" id="GO:0055085">
    <property type="term" value="P:transmembrane transport"/>
    <property type="evidence" value="ECO:0007669"/>
    <property type="project" value="InterPro"/>
</dbReference>
<dbReference type="OrthoDB" id="3626124at2"/>
<comment type="similarity">
    <text evidence="7">Belongs to the binding-protein-dependent transport system permease family.</text>
</comment>
<evidence type="ECO:0000256" key="4">
    <source>
        <dbReference type="ARBA" id="ARBA00022692"/>
    </source>
</evidence>
<feature type="domain" description="ABC transmembrane type-1" evidence="8">
    <location>
        <begin position="77"/>
        <end position="266"/>
    </location>
</feature>
<protein>
    <submittedName>
        <fullName evidence="9">Peptide/nickel transport system permease protein</fullName>
    </submittedName>
</protein>
<dbReference type="PANTHER" id="PTHR43386">
    <property type="entry name" value="OLIGOPEPTIDE TRANSPORT SYSTEM PERMEASE PROTEIN APPC"/>
    <property type="match status" value="1"/>
</dbReference>
<gene>
    <name evidence="9" type="ORF">CLV40_111142</name>
</gene>
<evidence type="ECO:0000256" key="5">
    <source>
        <dbReference type="ARBA" id="ARBA00022989"/>
    </source>
</evidence>
<keyword evidence="5 7" id="KW-1133">Transmembrane helix</keyword>
<dbReference type="PANTHER" id="PTHR43386:SF25">
    <property type="entry name" value="PEPTIDE ABC TRANSPORTER PERMEASE PROTEIN"/>
    <property type="match status" value="1"/>
</dbReference>
<evidence type="ECO:0000313" key="9">
    <source>
        <dbReference type="EMBL" id="PPK66178.1"/>
    </source>
</evidence>
<feature type="transmembrane region" description="Helical" evidence="7">
    <location>
        <begin position="79"/>
        <end position="101"/>
    </location>
</feature>
<dbReference type="Proteomes" id="UP000239203">
    <property type="component" value="Unassembled WGS sequence"/>
</dbReference>
<dbReference type="RefSeq" id="WP_104480650.1">
    <property type="nucleotide sequence ID" value="NZ_CP154825.1"/>
</dbReference>
<feature type="transmembrane region" description="Helical" evidence="7">
    <location>
        <begin position="198"/>
        <end position="223"/>
    </location>
</feature>
<proteinExistence type="inferred from homology"/>
<dbReference type="EMBL" id="PTIX01000011">
    <property type="protein sequence ID" value="PPK66178.1"/>
    <property type="molecule type" value="Genomic_DNA"/>
</dbReference>
<dbReference type="InterPro" id="IPR050366">
    <property type="entry name" value="BP-dependent_transpt_permease"/>
</dbReference>
<evidence type="ECO:0000256" key="1">
    <source>
        <dbReference type="ARBA" id="ARBA00004651"/>
    </source>
</evidence>
<evidence type="ECO:0000256" key="7">
    <source>
        <dbReference type="RuleBase" id="RU363032"/>
    </source>
</evidence>
<dbReference type="AlphaFoldDB" id="A0A2S6GLS2"/>
<dbReference type="Pfam" id="PF00528">
    <property type="entry name" value="BPD_transp_1"/>
    <property type="match status" value="1"/>
</dbReference>
<evidence type="ECO:0000256" key="2">
    <source>
        <dbReference type="ARBA" id="ARBA00022448"/>
    </source>
</evidence>
<evidence type="ECO:0000256" key="3">
    <source>
        <dbReference type="ARBA" id="ARBA00022475"/>
    </source>
</evidence>
<keyword evidence="2 7" id="KW-0813">Transport</keyword>
<keyword evidence="10" id="KW-1185">Reference proteome</keyword>
<dbReference type="GO" id="GO:0005886">
    <property type="term" value="C:plasma membrane"/>
    <property type="evidence" value="ECO:0007669"/>
    <property type="project" value="UniProtKB-SubCell"/>
</dbReference>
<keyword evidence="3" id="KW-1003">Cell membrane</keyword>
<feature type="transmembrane region" description="Helical" evidence="7">
    <location>
        <begin position="12"/>
        <end position="33"/>
    </location>
</feature>
<sequence>MTAEPTARARSGFRPALWLAYLVLALVVLAAVWPSLVATHPPDAIDLGAPVAGPSPAHLFGTDVLGRDTFSRVVHGARWSLVIGLGATSLALVVGALLGVLSASGPRLLDEAIGRATDILLAFPGLLLALLVVAVLGPGALNATIAIGCSTVPGFVRLARGQALVVRESGYVRAAVVLGHSPARIHARHVLPNAVPPLLVFATVTAGTAIISGSALSFLGLGPKAPTPEWGAMLADGRDFLDTAWALAVFPGLAVTATVVAVNVVGADLRRRFEGSPADGN</sequence>
<dbReference type="InterPro" id="IPR035906">
    <property type="entry name" value="MetI-like_sf"/>
</dbReference>
<reference evidence="9 10" key="1">
    <citation type="submission" date="2018-02" db="EMBL/GenBank/DDBJ databases">
        <title>Genomic Encyclopedia of Archaeal and Bacterial Type Strains, Phase II (KMG-II): from individual species to whole genera.</title>
        <authorList>
            <person name="Goeker M."/>
        </authorList>
    </citation>
    <scope>NUCLEOTIDE SEQUENCE [LARGE SCALE GENOMIC DNA]</scope>
    <source>
        <strain evidence="9 10">YU 961-1</strain>
    </source>
</reference>
<feature type="transmembrane region" description="Helical" evidence="7">
    <location>
        <begin position="243"/>
        <end position="265"/>
    </location>
</feature>
<accession>A0A2S6GLS2</accession>
<dbReference type="SUPFAM" id="SSF161098">
    <property type="entry name" value="MetI-like"/>
    <property type="match status" value="1"/>
</dbReference>
<name>A0A2S6GLS2_9PSEU</name>